<keyword evidence="4" id="KW-0576">Peroxisome</keyword>
<dbReference type="SUPFAM" id="SSF56801">
    <property type="entry name" value="Acetyl-CoA synthetase-like"/>
    <property type="match status" value="1"/>
</dbReference>
<name>A0ABQ8TP66_PERAM</name>
<feature type="domain" description="AMP-dependent synthetase/ligase" evidence="5">
    <location>
        <begin position="16"/>
        <end position="137"/>
    </location>
</feature>
<sequence length="198" mass="21951">GNEHFKYFRTIHCSYLQISVVPVVPPVATFLAKATAVGKYNLSSIKVIQCGAAPLSKDIEIKLQERLQPERFGQGYGLTETTLGVTGGALEENRTGSVGKLLPGVICKVVDLETGKNQGPYKSGEMRFKGPNIMKGYCGDEEATSAAFDGDGFLCTGDVGYYDEEGYFYIVDRLKELIKYKGYQVNWVVCYNFYHFSF</sequence>
<comment type="similarity">
    <text evidence="2">Belongs to the ATP-dependent AMP-binding enzyme family.</text>
</comment>
<evidence type="ECO:0000313" key="7">
    <source>
        <dbReference type="Proteomes" id="UP001148838"/>
    </source>
</evidence>
<protein>
    <recommendedName>
        <fullName evidence="5">AMP-dependent synthetase/ligase domain-containing protein</fullName>
    </recommendedName>
</protein>
<dbReference type="PANTHER" id="PTHR24096:SF149">
    <property type="entry name" value="AMP-BINDING DOMAIN-CONTAINING PROTEIN-RELATED"/>
    <property type="match status" value="1"/>
</dbReference>
<dbReference type="EMBL" id="JAJSOF020000005">
    <property type="protein sequence ID" value="KAJ4447530.1"/>
    <property type="molecule type" value="Genomic_DNA"/>
</dbReference>
<evidence type="ECO:0000256" key="3">
    <source>
        <dbReference type="ARBA" id="ARBA00022598"/>
    </source>
</evidence>
<dbReference type="Gene3D" id="2.30.38.10">
    <property type="entry name" value="Luciferase, Domain 3"/>
    <property type="match status" value="1"/>
</dbReference>
<dbReference type="PANTHER" id="PTHR24096">
    <property type="entry name" value="LONG-CHAIN-FATTY-ACID--COA LIGASE"/>
    <property type="match status" value="1"/>
</dbReference>
<dbReference type="Proteomes" id="UP001148838">
    <property type="component" value="Unassembled WGS sequence"/>
</dbReference>
<reference evidence="6 7" key="1">
    <citation type="journal article" date="2022" name="Allergy">
        <title>Genome assembly and annotation of Periplaneta americana reveal a comprehensive cockroach allergen profile.</title>
        <authorList>
            <person name="Wang L."/>
            <person name="Xiong Q."/>
            <person name="Saelim N."/>
            <person name="Wang L."/>
            <person name="Nong W."/>
            <person name="Wan A.T."/>
            <person name="Shi M."/>
            <person name="Liu X."/>
            <person name="Cao Q."/>
            <person name="Hui J.H.L."/>
            <person name="Sookrung N."/>
            <person name="Leung T.F."/>
            <person name="Tungtrongchitr A."/>
            <person name="Tsui S.K.W."/>
        </authorList>
    </citation>
    <scope>NUCLEOTIDE SEQUENCE [LARGE SCALE GENOMIC DNA]</scope>
    <source>
        <tissue evidence="6">Whole body-01</tissue>
    </source>
</reference>
<comment type="subcellular location">
    <subcellularLocation>
        <location evidence="1">Peroxisome</location>
    </subcellularLocation>
</comment>
<feature type="non-terminal residue" evidence="6">
    <location>
        <position position="1"/>
    </location>
</feature>
<dbReference type="Pfam" id="PF00501">
    <property type="entry name" value="AMP-binding"/>
    <property type="match status" value="1"/>
</dbReference>
<evidence type="ECO:0000256" key="4">
    <source>
        <dbReference type="ARBA" id="ARBA00023140"/>
    </source>
</evidence>
<evidence type="ECO:0000256" key="1">
    <source>
        <dbReference type="ARBA" id="ARBA00004275"/>
    </source>
</evidence>
<proteinExistence type="inferred from homology"/>
<evidence type="ECO:0000313" key="6">
    <source>
        <dbReference type="EMBL" id="KAJ4447530.1"/>
    </source>
</evidence>
<keyword evidence="3" id="KW-0436">Ligase</keyword>
<accession>A0ABQ8TP66</accession>
<evidence type="ECO:0000256" key="2">
    <source>
        <dbReference type="ARBA" id="ARBA00006432"/>
    </source>
</evidence>
<keyword evidence="7" id="KW-1185">Reference proteome</keyword>
<dbReference type="Gene3D" id="3.40.50.980">
    <property type="match status" value="1"/>
</dbReference>
<evidence type="ECO:0000259" key="5">
    <source>
        <dbReference type="Pfam" id="PF00501"/>
    </source>
</evidence>
<dbReference type="InterPro" id="IPR000873">
    <property type="entry name" value="AMP-dep_synth/lig_dom"/>
</dbReference>
<comment type="caution">
    <text evidence="6">The sequence shown here is derived from an EMBL/GenBank/DDBJ whole genome shotgun (WGS) entry which is preliminary data.</text>
</comment>
<organism evidence="6 7">
    <name type="scientific">Periplaneta americana</name>
    <name type="common">American cockroach</name>
    <name type="synonym">Blatta americana</name>
    <dbReference type="NCBI Taxonomy" id="6978"/>
    <lineage>
        <taxon>Eukaryota</taxon>
        <taxon>Metazoa</taxon>
        <taxon>Ecdysozoa</taxon>
        <taxon>Arthropoda</taxon>
        <taxon>Hexapoda</taxon>
        <taxon>Insecta</taxon>
        <taxon>Pterygota</taxon>
        <taxon>Neoptera</taxon>
        <taxon>Polyneoptera</taxon>
        <taxon>Dictyoptera</taxon>
        <taxon>Blattodea</taxon>
        <taxon>Blattoidea</taxon>
        <taxon>Blattidae</taxon>
        <taxon>Blattinae</taxon>
        <taxon>Periplaneta</taxon>
    </lineage>
</organism>
<gene>
    <name evidence="6" type="ORF">ANN_09537</name>
</gene>